<evidence type="ECO:0000256" key="9">
    <source>
        <dbReference type="HAMAP-Rule" id="MF_00306"/>
    </source>
</evidence>
<dbReference type="EC" id="3.6.5.4" evidence="9"/>
<dbReference type="GO" id="GO:0003924">
    <property type="term" value="F:GTPase activity"/>
    <property type="evidence" value="ECO:0007669"/>
    <property type="project" value="UniProtKB-UniRule"/>
</dbReference>
<dbReference type="EMBL" id="DXFX01000103">
    <property type="protein sequence ID" value="HIX08419.1"/>
    <property type="molecule type" value="Genomic_DNA"/>
</dbReference>
<reference evidence="12" key="1">
    <citation type="journal article" date="2021" name="PeerJ">
        <title>Extensive microbial diversity within the chicken gut microbiome revealed by metagenomics and culture.</title>
        <authorList>
            <person name="Gilroy R."/>
            <person name="Ravi A."/>
            <person name="Getino M."/>
            <person name="Pursley I."/>
            <person name="Horton D.L."/>
            <person name="Alikhan N.F."/>
            <person name="Baker D."/>
            <person name="Gharbi K."/>
            <person name="Hall N."/>
            <person name="Watson M."/>
            <person name="Adriaenssens E.M."/>
            <person name="Foster-Nyarko E."/>
            <person name="Jarju S."/>
            <person name="Secka A."/>
            <person name="Antonio M."/>
            <person name="Oren A."/>
            <person name="Chaudhuri R.R."/>
            <person name="La Ragione R."/>
            <person name="Hildebrand F."/>
            <person name="Pallen M.J."/>
        </authorList>
    </citation>
    <scope>NUCLEOTIDE SEQUENCE</scope>
    <source>
        <strain evidence="12">811</strain>
    </source>
</reference>
<protein>
    <recommendedName>
        <fullName evidence="9">Signal recognition particle protein</fullName>
        <ecNumber evidence="9">3.6.5.4</ecNumber>
    </recommendedName>
    <alternativeName>
        <fullName evidence="9">Fifty-four homolog</fullName>
    </alternativeName>
</protein>
<dbReference type="GO" id="GO:0008312">
    <property type="term" value="F:7S RNA binding"/>
    <property type="evidence" value="ECO:0007669"/>
    <property type="project" value="InterPro"/>
</dbReference>
<sequence length="438" mass="48037">MALFSSLSERLNHIFSKLTKHGKLTELEIKGAMREVRIALLEADVNIFVAKKFIADVSEKAVGQEILKSLNPAQQVIKIVNDELIALMGSTNAKLEVADRPPTVIMMCGLQGAGKTTLCGKLAALLKKQGKKPLLVAGDIYRPAAINQLQVVGGKAGVPVFEKGTQSPVKTAKQAIDEARSMGNDVVIIDTAGRLHIDEALMQELENIKNEVHPNEILLTVDAMTGQDAVNVAETFNKRLDVTGVILTKLDGDTRGGACLSIKAVTGKPIKFIGVGEKLTDLEPFYPDRMASRILGMGDVLSLIEKAQEAVSEEQAKKLEKKMREASFTLEDYLEQFDSLKKMGGISSVLGMMPGMGKLKIKESDFDEKKIERIKAIILSMTPKEREKPEIINSSRKKRIAAGSGTNVQEINQLLKQFEQTKLMMKQLRGGKKLPFMR</sequence>
<dbReference type="FunFam" id="3.40.50.300:FF:000022">
    <property type="entry name" value="Signal recognition particle 54 kDa subunit"/>
    <property type="match status" value="1"/>
</dbReference>
<feature type="binding site" evidence="9">
    <location>
        <begin position="190"/>
        <end position="194"/>
    </location>
    <ligand>
        <name>GTP</name>
        <dbReference type="ChEBI" id="CHEBI:37565"/>
    </ligand>
</feature>
<keyword evidence="7 9" id="KW-0687">Ribonucleoprotein</keyword>
<keyword evidence="6 9" id="KW-0733">Signal recognition particle</keyword>
<dbReference type="InterPro" id="IPR022941">
    <property type="entry name" value="SRP54"/>
</dbReference>
<dbReference type="Pfam" id="PF00448">
    <property type="entry name" value="SRP54"/>
    <property type="match status" value="1"/>
</dbReference>
<dbReference type="SUPFAM" id="SSF52540">
    <property type="entry name" value="P-loop containing nucleoside triphosphate hydrolases"/>
    <property type="match status" value="1"/>
</dbReference>
<dbReference type="SMART" id="SM00962">
    <property type="entry name" value="SRP54"/>
    <property type="match status" value="1"/>
</dbReference>
<comment type="caution">
    <text evidence="12">The sequence shown here is derived from an EMBL/GenBank/DDBJ whole genome shotgun (WGS) entry which is preliminary data.</text>
</comment>
<dbReference type="InterPro" id="IPR004125">
    <property type="entry name" value="Signal_recog_particle_SRP54_M"/>
</dbReference>
<dbReference type="PANTHER" id="PTHR11564">
    <property type="entry name" value="SIGNAL RECOGNITION PARTICLE 54K PROTEIN SRP54"/>
    <property type="match status" value="1"/>
</dbReference>
<dbReference type="HAMAP" id="MF_00306">
    <property type="entry name" value="SRP54"/>
    <property type="match status" value="1"/>
</dbReference>
<keyword evidence="10" id="KW-0175">Coiled coil</keyword>
<evidence type="ECO:0000256" key="4">
    <source>
        <dbReference type="ARBA" id="ARBA00022884"/>
    </source>
</evidence>
<keyword evidence="9" id="KW-0963">Cytoplasm</keyword>
<comment type="domain">
    <text evidence="9">Composed of three domains: the N-terminal N domain, which is responsible for interactions with the ribosome, the central G domain, which binds GTP, and the C-terminal M domain, which binds the RNA and the signal sequence of the RNC.</text>
</comment>
<keyword evidence="2 9" id="KW-0547">Nucleotide-binding</keyword>
<dbReference type="InterPro" id="IPR036891">
    <property type="entry name" value="Signal_recog_part_SRP54_M_sf"/>
</dbReference>
<dbReference type="PANTHER" id="PTHR11564:SF5">
    <property type="entry name" value="SIGNAL RECOGNITION PARTICLE SUBUNIT SRP54"/>
    <property type="match status" value="1"/>
</dbReference>
<dbReference type="SUPFAM" id="SSF47446">
    <property type="entry name" value="Signal peptide-binding domain"/>
    <property type="match status" value="1"/>
</dbReference>
<dbReference type="InterPro" id="IPR013822">
    <property type="entry name" value="Signal_recog_particl_SRP54_hlx"/>
</dbReference>
<feature type="domain" description="SRP54-type proteins GTP-binding" evidence="11">
    <location>
        <begin position="269"/>
        <end position="282"/>
    </location>
</feature>
<evidence type="ECO:0000256" key="8">
    <source>
        <dbReference type="ARBA" id="ARBA00048027"/>
    </source>
</evidence>
<dbReference type="GO" id="GO:0005525">
    <property type="term" value="F:GTP binding"/>
    <property type="evidence" value="ECO:0007669"/>
    <property type="project" value="UniProtKB-UniRule"/>
</dbReference>
<proteinExistence type="inferred from homology"/>
<dbReference type="GO" id="GO:0006614">
    <property type="term" value="P:SRP-dependent cotranslational protein targeting to membrane"/>
    <property type="evidence" value="ECO:0007669"/>
    <property type="project" value="InterPro"/>
</dbReference>
<evidence type="ECO:0000259" key="11">
    <source>
        <dbReference type="PROSITE" id="PS00300"/>
    </source>
</evidence>
<organism evidence="12 13">
    <name type="scientific">Candidatus Borkfalkia faecipullorum</name>
    <dbReference type="NCBI Taxonomy" id="2838510"/>
    <lineage>
        <taxon>Bacteria</taxon>
        <taxon>Bacillati</taxon>
        <taxon>Bacillota</taxon>
        <taxon>Clostridia</taxon>
        <taxon>Christensenellales</taxon>
        <taxon>Christensenellaceae</taxon>
        <taxon>Candidatus Borkfalkia</taxon>
    </lineage>
</organism>
<reference evidence="12" key="2">
    <citation type="submission" date="2021-04" db="EMBL/GenBank/DDBJ databases">
        <authorList>
            <person name="Gilroy R."/>
        </authorList>
    </citation>
    <scope>NUCLEOTIDE SEQUENCE</scope>
    <source>
        <strain evidence="12">811</strain>
    </source>
</reference>
<accession>A0A9D1V9B1</accession>
<dbReference type="SMART" id="SM00382">
    <property type="entry name" value="AAA"/>
    <property type="match status" value="1"/>
</dbReference>
<dbReference type="Proteomes" id="UP000824204">
    <property type="component" value="Unassembled WGS sequence"/>
</dbReference>
<comment type="subunit">
    <text evidence="9">Part of the signal recognition particle protein translocation system, which is composed of SRP and FtsY.</text>
</comment>
<dbReference type="NCBIfam" id="TIGR00959">
    <property type="entry name" value="ffh"/>
    <property type="match status" value="1"/>
</dbReference>
<keyword evidence="5 9" id="KW-0342">GTP-binding</keyword>
<dbReference type="InterPro" id="IPR042101">
    <property type="entry name" value="SRP54_N_sf"/>
</dbReference>
<gene>
    <name evidence="9 12" type="primary">ffh</name>
    <name evidence="12" type="ORF">H9741_08115</name>
</gene>
<dbReference type="CDD" id="cd18539">
    <property type="entry name" value="SRP_G"/>
    <property type="match status" value="1"/>
</dbReference>
<evidence type="ECO:0000256" key="6">
    <source>
        <dbReference type="ARBA" id="ARBA00023135"/>
    </source>
</evidence>
<dbReference type="GO" id="GO:0048500">
    <property type="term" value="C:signal recognition particle"/>
    <property type="evidence" value="ECO:0007669"/>
    <property type="project" value="UniProtKB-UniRule"/>
</dbReference>
<comment type="function">
    <text evidence="9">Involved in targeting and insertion of nascent membrane proteins into the cytoplasmic membrane. Binds to the hydrophobic signal sequence of the ribosome-nascent chain (RNC) as it emerges from the ribosomes. The SRP-RNC complex is then targeted to the cytoplasmic membrane where it interacts with the SRP receptor FtsY.</text>
</comment>
<comment type="similarity">
    <text evidence="1 9">Belongs to the GTP-binding SRP family. SRP54 subfamily.</text>
</comment>
<evidence type="ECO:0000256" key="10">
    <source>
        <dbReference type="SAM" id="Coils"/>
    </source>
</evidence>
<keyword evidence="3 9" id="KW-0378">Hydrolase</keyword>
<dbReference type="Gene3D" id="3.40.50.300">
    <property type="entry name" value="P-loop containing nucleotide triphosphate hydrolases"/>
    <property type="match status" value="1"/>
</dbReference>
<evidence type="ECO:0000256" key="7">
    <source>
        <dbReference type="ARBA" id="ARBA00023274"/>
    </source>
</evidence>
<dbReference type="Pfam" id="PF02881">
    <property type="entry name" value="SRP54_N"/>
    <property type="match status" value="1"/>
</dbReference>
<feature type="binding site" evidence="9">
    <location>
        <begin position="248"/>
        <end position="251"/>
    </location>
    <ligand>
        <name>GTP</name>
        <dbReference type="ChEBI" id="CHEBI:37565"/>
    </ligand>
</feature>
<evidence type="ECO:0000256" key="5">
    <source>
        <dbReference type="ARBA" id="ARBA00023134"/>
    </source>
</evidence>
<evidence type="ECO:0000313" key="13">
    <source>
        <dbReference type="Proteomes" id="UP000824204"/>
    </source>
</evidence>
<evidence type="ECO:0000256" key="1">
    <source>
        <dbReference type="ARBA" id="ARBA00005450"/>
    </source>
</evidence>
<name>A0A9D1V9B1_9FIRM</name>
<dbReference type="SMART" id="SM00963">
    <property type="entry name" value="SRP54_N"/>
    <property type="match status" value="1"/>
</dbReference>
<evidence type="ECO:0000313" key="12">
    <source>
        <dbReference type="EMBL" id="HIX08419.1"/>
    </source>
</evidence>
<comment type="subcellular location">
    <subcellularLocation>
        <location evidence="9">Cytoplasm</location>
    </subcellularLocation>
    <text evidence="9">The SRP-RNC complex is targeted to the cytoplasmic membrane.</text>
</comment>
<dbReference type="AlphaFoldDB" id="A0A9D1V9B1"/>
<evidence type="ECO:0000256" key="3">
    <source>
        <dbReference type="ARBA" id="ARBA00022801"/>
    </source>
</evidence>
<feature type="coiled-coil region" evidence="10">
    <location>
        <begin position="304"/>
        <end position="336"/>
    </location>
</feature>
<dbReference type="PROSITE" id="PS00300">
    <property type="entry name" value="SRP54"/>
    <property type="match status" value="1"/>
</dbReference>
<feature type="binding site" evidence="9">
    <location>
        <begin position="109"/>
        <end position="116"/>
    </location>
    <ligand>
        <name>GTP</name>
        <dbReference type="ChEBI" id="CHEBI:37565"/>
    </ligand>
</feature>
<dbReference type="Gene3D" id="1.10.260.30">
    <property type="entry name" value="Signal recognition particle, SRP54 subunit, M-domain"/>
    <property type="match status" value="1"/>
</dbReference>
<comment type="catalytic activity">
    <reaction evidence="8 9">
        <text>GTP + H2O = GDP + phosphate + H(+)</text>
        <dbReference type="Rhea" id="RHEA:19669"/>
        <dbReference type="ChEBI" id="CHEBI:15377"/>
        <dbReference type="ChEBI" id="CHEBI:15378"/>
        <dbReference type="ChEBI" id="CHEBI:37565"/>
        <dbReference type="ChEBI" id="CHEBI:43474"/>
        <dbReference type="ChEBI" id="CHEBI:58189"/>
        <dbReference type="EC" id="3.6.5.4"/>
    </reaction>
</comment>
<dbReference type="InterPro" id="IPR003593">
    <property type="entry name" value="AAA+_ATPase"/>
</dbReference>
<dbReference type="Pfam" id="PF02978">
    <property type="entry name" value="SRP_SPB"/>
    <property type="match status" value="1"/>
</dbReference>
<dbReference type="InterPro" id="IPR000897">
    <property type="entry name" value="SRP54_GTPase_dom"/>
</dbReference>
<keyword evidence="4 9" id="KW-0694">RNA-binding</keyword>
<evidence type="ECO:0000256" key="2">
    <source>
        <dbReference type="ARBA" id="ARBA00022741"/>
    </source>
</evidence>
<dbReference type="InterPro" id="IPR027417">
    <property type="entry name" value="P-loop_NTPase"/>
</dbReference>
<dbReference type="Gene3D" id="1.20.120.140">
    <property type="entry name" value="Signal recognition particle SRP54, nucleotide-binding domain"/>
    <property type="match status" value="1"/>
</dbReference>
<dbReference type="InterPro" id="IPR004780">
    <property type="entry name" value="SRP"/>
</dbReference>